<dbReference type="InterPro" id="IPR025497">
    <property type="entry name" value="PatA-like_N"/>
</dbReference>
<proteinExistence type="predicted"/>
<feature type="compositionally biased region" description="Low complexity" evidence="2">
    <location>
        <begin position="932"/>
        <end position="941"/>
    </location>
</feature>
<feature type="region of interest" description="Disordered" evidence="2">
    <location>
        <begin position="897"/>
        <end position="1056"/>
    </location>
</feature>
<gene>
    <name evidence="4" type="ORF">A2Y75_05580</name>
</gene>
<reference evidence="4 5" key="1">
    <citation type="journal article" date="2016" name="Nat. Commun.">
        <title>Thousands of microbial genomes shed light on interconnected biogeochemical processes in an aquifer system.</title>
        <authorList>
            <person name="Anantharaman K."/>
            <person name="Brown C.T."/>
            <person name="Hug L.A."/>
            <person name="Sharon I."/>
            <person name="Castelle C.J."/>
            <person name="Probst A.J."/>
            <person name="Thomas B.C."/>
            <person name="Singh A."/>
            <person name="Wilkins M.J."/>
            <person name="Karaoz U."/>
            <person name="Brodie E.L."/>
            <person name="Williams K.H."/>
            <person name="Hubbard S.S."/>
            <person name="Banfield J.F."/>
        </authorList>
    </citation>
    <scope>NUCLEOTIDE SEQUENCE [LARGE SCALE GENOMIC DNA]</scope>
</reference>
<evidence type="ECO:0000259" key="3">
    <source>
        <dbReference type="Pfam" id="PF14332"/>
    </source>
</evidence>
<evidence type="ECO:0000256" key="1">
    <source>
        <dbReference type="SAM" id="Coils"/>
    </source>
</evidence>
<feature type="coiled-coil region" evidence="1">
    <location>
        <begin position="529"/>
        <end position="576"/>
    </location>
</feature>
<dbReference type="Pfam" id="PF14332">
    <property type="entry name" value="DUF4388"/>
    <property type="match status" value="1"/>
</dbReference>
<keyword evidence="1" id="KW-0175">Coiled coil</keyword>
<organism evidence="4 5">
    <name type="scientific">Candidatus Solincola sediminis</name>
    <dbReference type="NCBI Taxonomy" id="1797199"/>
    <lineage>
        <taxon>Bacteria</taxon>
        <taxon>Bacillati</taxon>
        <taxon>Actinomycetota</taxon>
        <taxon>Candidatus Geothermincolia</taxon>
        <taxon>Candidatus Geothermincolales</taxon>
        <taxon>Candidatus Geothermincolaceae</taxon>
        <taxon>Candidatus Solincola</taxon>
    </lineage>
</organism>
<dbReference type="PANTHER" id="PTHR36304:SF4">
    <property type="entry name" value="DUF4388 DOMAIN-CONTAINING PROTEIN"/>
    <property type="match status" value="1"/>
</dbReference>
<evidence type="ECO:0000313" key="4">
    <source>
        <dbReference type="EMBL" id="OFW55655.1"/>
    </source>
</evidence>
<dbReference type="Proteomes" id="UP000177876">
    <property type="component" value="Unassembled WGS sequence"/>
</dbReference>
<feature type="compositionally biased region" description="Low complexity" evidence="2">
    <location>
        <begin position="949"/>
        <end position="968"/>
    </location>
</feature>
<dbReference type="SUPFAM" id="SSF160246">
    <property type="entry name" value="EspE N-terminal domain-like"/>
    <property type="match status" value="1"/>
</dbReference>
<feature type="domain" description="PatA-like N-terminal" evidence="3">
    <location>
        <begin position="4"/>
        <end position="161"/>
    </location>
</feature>
<dbReference type="PANTHER" id="PTHR36304">
    <property type="entry name" value="DOMAIN GTPASE-ACTIVATING PROTEIN, PUTATIVE-RELATED-RELATED"/>
    <property type="match status" value="1"/>
</dbReference>
<feature type="compositionally biased region" description="Basic and acidic residues" evidence="2">
    <location>
        <begin position="1041"/>
        <end position="1055"/>
    </location>
</feature>
<dbReference type="AlphaFoldDB" id="A0A1F2WFM1"/>
<feature type="coiled-coil region" evidence="1">
    <location>
        <begin position="798"/>
        <end position="870"/>
    </location>
</feature>
<feature type="compositionally biased region" description="Pro residues" evidence="2">
    <location>
        <begin position="969"/>
        <end position="979"/>
    </location>
</feature>
<protein>
    <recommendedName>
        <fullName evidence="3">PatA-like N-terminal domain-containing protein</fullName>
    </recommendedName>
</protein>
<dbReference type="EMBL" id="MELK01000052">
    <property type="protein sequence ID" value="OFW55655.1"/>
    <property type="molecule type" value="Genomic_DNA"/>
</dbReference>
<comment type="caution">
    <text evidence="4">The sequence shown here is derived from an EMBL/GenBank/DDBJ whole genome shotgun (WGS) entry which is preliminary data.</text>
</comment>
<accession>A0A1F2WFM1</accession>
<name>A0A1F2WFM1_9ACTN</name>
<evidence type="ECO:0000313" key="5">
    <source>
        <dbReference type="Proteomes" id="UP000177876"/>
    </source>
</evidence>
<evidence type="ECO:0000256" key="2">
    <source>
        <dbReference type="SAM" id="MobiDB-lite"/>
    </source>
</evidence>
<feature type="compositionally biased region" description="Low complexity" evidence="2">
    <location>
        <begin position="980"/>
        <end position="992"/>
    </location>
</feature>
<sequence length="1081" mass="119153">MALKGSLKDFSLPDLFQLLNFSKKNGTLNLTRGKARGYICFRNGEVFFATTNWKRQALGMKLLNAGIVNKVQVDEALEMQKTTARGQRLGQLLVRLNYITKEQLEIFVEEQIQDAVFEMLRWTDGGFDFQPGVVFPEEDIGLSISTEELIMEGSRRLDEWNRIEKKIPNLNVIFNMTSMQGRDAAQISLTPEEWMVLTYIDGEKSVRQIVELTGMSTLHTCKILYGLIGSGLLENITPAVEEQEADRRLEQLAEELDRFENQVIPTEAPEVQELDFIDTLAEALDEEAQEPAEVTGEIDEIHLEAIEGAAAPEPAREISELETEGEWQVADAVGEVLEQFEEESAIEAEESPIASIEEVLEEEAKEEAPGEAAAEPAIFEEVSEIMEAAAPEAAGEVPLLDIEPLTIEEAAMIEAEEAAIEEEPEEAATVAASEETAIDDLVESPMQAGILEGPEPSMDAIQAESIQESAELEAESELAGDFVEIEIGDDFEGDILVEEEAPSLDIDAVCEIAVEEELIEELVITSDSRQVIEDEQRKQEEQIEEMKKAAMEETIEAEEILSIDSKEAELDELKRKISLLLPEGVRIDEEEEEEAKPEETKKLPDYGYEKMTKESVEARAAKRAYLEKKYGKIERLAGEEDIPELEPDEIPEEWKDHLQKTRAEGRATEMVEAAPDTGFDKLLEEQAPEEPVEPIRKAGNVLESVMLEEIPETVEALTLDVASAPEVGDLIPSAAIKPDSAAESIAGNILESVMLEDIPAGEALMPPERAPFMAGTALEVDESSVVEIGSGGEVPRLDDEFLKEIEELEREILETEDGTTAPLESFQQEITNLEQEILKEEVQPDLGAEISELEGEIAELYEESRTEALEAPIEPAAPIELLESISEETLDSPAIEADEGMPLTEAFESPENIIEPTAGEQLQQDELRDLMEGLPEAAPAAKPEEQVEEIAAIESPPAEPSAPDVVTPPQAPAEPPPITPEVAETPAPAPLEAPEEEKRPVEEEEATGFDMGGYSLERELAELTGASIPQPTKKIKIPVKPKGEEGEVEEIDKGKPVPKVKRDKAVTKSIIMRIIDGIKRL</sequence>
<dbReference type="InterPro" id="IPR037257">
    <property type="entry name" value="T2SS_E_N_sf"/>
</dbReference>
<dbReference type="STRING" id="1797197.A2Y75_05580"/>